<dbReference type="PANTHER" id="PTHR43103">
    <property type="entry name" value="NUCLEOSIDE-DIPHOSPHATE-SUGAR EPIMERASE"/>
    <property type="match status" value="1"/>
</dbReference>
<protein>
    <recommendedName>
        <fullName evidence="3">NAD-dependent epimerase/dehydratase domain-containing protein</fullName>
    </recommendedName>
</protein>
<dbReference type="OrthoDB" id="16464at2759"/>
<sequence length="244" mass="26525">MSGAAEANLDPRLPVNVDSMRCIMDTMRKVKPGVRVIFPSSLAVFGQNSEEAFIDDSTMPVPQSSYRAQKFMIETLLNDFSRRGLLDGRIVRLPTIIVRLGKPTGAASSFCSGVIREPLNGERSALPVPRHLKPWVCSTRTIIKNLLIAGNIPEPAYGSGSRTLNLSGITVTVQEMLNALEIVGGKSALSLVEEIPDETVAMIVGSWLARFDVSRARALGFQDDGLLLQTVEQSIEDVMSLPKT</sequence>
<keyword evidence="5" id="KW-1185">Reference proteome</keyword>
<dbReference type="SUPFAM" id="SSF51735">
    <property type="entry name" value="NAD(P)-binding Rossmann-fold domains"/>
    <property type="match status" value="1"/>
</dbReference>
<organism evidence="4 5">
    <name type="scientific">Exophiala aquamarina CBS 119918</name>
    <dbReference type="NCBI Taxonomy" id="1182545"/>
    <lineage>
        <taxon>Eukaryota</taxon>
        <taxon>Fungi</taxon>
        <taxon>Dikarya</taxon>
        <taxon>Ascomycota</taxon>
        <taxon>Pezizomycotina</taxon>
        <taxon>Eurotiomycetes</taxon>
        <taxon>Chaetothyriomycetidae</taxon>
        <taxon>Chaetothyriales</taxon>
        <taxon>Herpotrichiellaceae</taxon>
        <taxon>Exophiala</taxon>
    </lineage>
</organism>
<dbReference type="VEuPathDB" id="FungiDB:A1O9_07518"/>
<dbReference type="Proteomes" id="UP000027920">
    <property type="component" value="Unassembled WGS sequence"/>
</dbReference>
<comment type="caution">
    <text evidence="4">The sequence shown here is derived from an EMBL/GenBank/DDBJ whole genome shotgun (WGS) entry which is preliminary data.</text>
</comment>
<dbReference type="Gene3D" id="3.40.50.720">
    <property type="entry name" value="NAD(P)-binding Rossmann-like Domain"/>
    <property type="match status" value="1"/>
</dbReference>
<dbReference type="RefSeq" id="XP_013258528.1">
    <property type="nucleotide sequence ID" value="XM_013403074.1"/>
</dbReference>
<dbReference type="InterPro" id="IPR036291">
    <property type="entry name" value="NAD(P)-bd_dom_sf"/>
</dbReference>
<evidence type="ECO:0000259" key="3">
    <source>
        <dbReference type="Pfam" id="PF01370"/>
    </source>
</evidence>
<dbReference type="STRING" id="1182545.A0A072P9I8"/>
<evidence type="ECO:0000313" key="5">
    <source>
        <dbReference type="Proteomes" id="UP000027920"/>
    </source>
</evidence>
<evidence type="ECO:0000313" key="4">
    <source>
        <dbReference type="EMBL" id="KEF55938.1"/>
    </source>
</evidence>
<dbReference type="HOGENOM" id="CLU_007383_19_0_1"/>
<name>A0A072P9I8_9EURO</name>
<evidence type="ECO:0000256" key="1">
    <source>
        <dbReference type="ARBA" id="ARBA00022857"/>
    </source>
</evidence>
<dbReference type="Gene3D" id="3.90.25.10">
    <property type="entry name" value="UDP-galactose 4-epimerase, domain 1"/>
    <property type="match status" value="1"/>
</dbReference>
<accession>A0A072P9I8</accession>
<keyword evidence="1" id="KW-0521">NADP</keyword>
<evidence type="ECO:0000256" key="2">
    <source>
        <dbReference type="ARBA" id="ARBA00023277"/>
    </source>
</evidence>
<dbReference type="AlphaFoldDB" id="A0A072P9I8"/>
<dbReference type="EMBL" id="AMGV01000006">
    <property type="protein sequence ID" value="KEF55938.1"/>
    <property type="molecule type" value="Genomic_DNA"/>
</dbReference>
<reference evidence="4 5" key="1">
    <citation type="submission" date="2013-03" db="EMBL/GenBank/DDBJ databases">
        <title>The Genome Sequence of Exophiala aquamarina CBS 119918.</title>
        <authorList>
            <consortium name="The Broad Institute Genomics Platform"/>
            <person name="Cuomo C."/>
            <person name="de Hoog S."/>
            <person name="Gorbushina A."/>
            <person name="Walker B."/>
            <person name="Young S.K."/>
            <person name="Zeng Q."/>
            <person name="Gargeya S."/>
            <person name="Fitzgerald M."/>
            <person name="Haas B."/>
            <person name="Abouelleil A."/>
            <person name="Allen A.W."/>
            <person name="Alvarado L."/>
            <person name="Arachchi H.M."/>
            <person name="Berlin A.M."/>
            <person name="Chapman S.B."/>
            <person name="Gainer-Dewar J."/>
            <person name="Goldberg J."/>
            <person name="Griggs A."/>
            <person name="Gujja S."/>
            <person name="Hansen M."/>
            <person name="Howarth C."/>
            <person name="Imamovic A."/>
            <person name="Ireland A."/>
            <person name="Larimer J."/>
            <person name="McCowan C."/>
            <person name="Murphy C."/>
            <person name="Pearson M."/>
            <person name="Poon T.W."/>
            <person name="Priest M."/>
            <person name="Roberts A."/>
            <person name="Saif S."/>
            <person name="Shea T."/>
            <person name="Sisk P."/>
            <person name="Sykes S."/>
            <person name="Wortman J."/>
            <person name="Nusbaum C."/>
            <person name="Birren B."/>
        </authorList>
    </citation>
    <scope>NUCLEOTIDE SEQUENCE [LARGE SCALE GENOMIC DNA]</scope>
    <source>
        <strain evidence="4 5">CBS 119918</strain>
    </source>
</reference>
<gene>
    <name evidence="4" type="ORF">A1O9_07518</name>
</gene>
<dbReference type="PANTHER" id="PTHR43103:SF3">
    <property type="entry name" value="ADP-L-GLYCERO-D-MANNO-HEPTOSE-6-EPIMERASE"/>
    <property type="match status" value="1"/>
</dbReference>
<feature type="domain" description="NAD-dependent epimerase/dehydratase" evidence="3">
    <location>
        <begin position="15"/>
        <end position="127"/>
    </location>
</feature>
<keyword evidence="2" id="KW-0119">Carbohydrate metabolism</keyword>
<dbReference type="GeneID" id="25282432"/>
<dbReference type="Pfam" id="PF01370">
    <property type="entry name" value="Epimerase"/>
    <property type="match status" value="1"/>
</dbReference>
<proteinExistence type="predicted"/>
<dbReference type="InterPro" id="IPR001509">
    <property type="entry name" value="Epimerase_deHydtase"/>
</dbReference>